<gene>
    <name evidence="1" type="ORF">Cylst_5560</name>
</gene>
<organism evidence="1 2">
    <name type="scientific">Cylindrospermum stagnale PCC 7417</name>
    <dbReference type="NCBI Taxonomy" id="56107"/>
    <lineage>
        <taxon>Bacteria</taxon>
        <taxon>Bacillati</taxon>
        <taxon>Cyanobacteriota</taxon>
        <taxon>Cyanophyceae</taxon>
        <taxon>Nostocales</taxon>
        <taxon>Nostocaceae</taxon>
        <taxon>Cylindrospermum</taxon>
    </lineage>
</organism>
<keyword evidence="2" id="KW-1185">Reference proteome</keyword>
<evidence type="ECO:0000313" key="1">
    <source>
        <dbReference type="EMBL" id="AFZ27569.1"/>
    </source>
</evidence>
<accession>K9X662</accession>
<name>K9X662_9NOST</name>
<reference evidence="1 2" key="1">
    <citation type="submission" date="2012-06" db="EMBL/GenBank/DDBJ databases">
        <title>Finished chromosome of genome of Cylindrospermum stagnale PCC 7417.</title>
        <authorList>
            <consortium name="US DOE Joint Genome Institute"/>
            <person name="Gugger M."/>
            <person name="Coursin T."/>
            <person name="Rippka R."/>
            <person name="Tandeau De Marsac N."/>
            <person name="Huntemann M."/>
            <person name="Wei C.-L."/>
            <person name="Han J."/>
            <person name="Detter J.C."/>
            <person name="Han C."/>
            <person name="Tapia R."/>
            <person name="Chen A."/>
            <person name="Kyrpides N."/>
            <person name="Mavromatis K."/>
            <person name="Markowitz V."/>
            <person name="Szeto E."/>
            <person name="Ivanova N."/>
            <person name="Pagani I."/>
            <person name="Pati A."/>
            <person name="Goodwin L."/>
            <person name="Nordberg H.P."/>
            <person name="Cantor M.N."/>
            <person name="Hua S.X."/>
            <person name="Woyke T."/>
            <person name="Kerfeld C.A."/>
        </authorList>
    </citation>
    <scope>NUCLEOTIDE SEQUENCE [LARGE SCALE GENOMIC DNA]</scope>
    <source>
        <strain evidence="1 2">PCC 7417</strain>
    </source>
</reference>
<sequence>MFMVVFSNTYSEYRSEIEQKFKVENSKSPGARQNWGKSVGVNICRWDEALMNSWFENPSNFFTQLSLIYAFLLI</sequence>
<evidence type="ECO:0000313" key="2">
    <source>
        <dbReference type="Proteomes" id="UP000010475"/>
    </source>
</evidence>
<dbReference type="AlphaFoldDB" id="K9X662"/>
<dbReference type="KEGG" id="csg:Cylst_5560"/>
<dbReference type="EMBL" id="CP003642">
    <property type="protein sequence ID" value="AFZ27569.1"/>
    <property type="molecule type" value="Genomic_DNA"/>
</dbReference>
<dbReference type="Proteomes" id="UP000010475">
    <property type="component" value="Chromosome"/>
</dbReference>
<proteinExistence type="predicted"/>
<dbReference type="HOGENOM" id="CLU_2681572_0_0_3"/>
<protein>
    <submittedName>
        <fullName evidence="1">Uncharacterized protein</fullName>
    </submittedName>
</protein>